<organism evidence="1">
    <name type="scientific">Rhizophagus irregularis (strain DAOM 181602 / DAOM 197198 / MUCL 43194)</name>
    <name type="common">Arbuscular mycorrhizal fungus</name>
    <name type="synonym">Glomus intraradices</name>
    <dbReference type="NCBI Taxonomy" id="747089"/>
    <lineage>
        <taxon>Eukaryota</taxon>
        <taxon>Fungi</taxon>
        <taxon>Fungi incertae sedis</taxon>
        <taxon>Mucoromycota</taxon>
        <taxon>Glomeromycotina</taxon>
        <taxon>Glomeromycetes</taxon>
        <taxon>Glomerales</taxon>
        <taxon>Glomeraceae</taxon>
        <taxon>Rhizophagus</taxon>
    </lineage>
</organism>
<sequence length="57" mass="6545">MAHVHPKKGTYEAHTYLRIGQQLCHSHYMSIVEPYHTQNIVVSEIQLANPKSEITKS</sequence>
<accession>U9TZR6</accession>
<reference evidence="1" key="1">
    <citation type="submission" date="2013-07" db="EMBL/GenBank/DDBJ databases">
        <title>The genome of an arbuscular mycorrhizal fungus provides insights into the evolution of the oldest plant symbiosis.</title>
        <authorList>
            <consortium name="DOE Joint Genome Institute"/>
            <person name="Tisserant E."/>
            <person name="Malbreil M."/>
            <person name="Kuo A."/>
            <person name="Kohler A."/>
            <person name="Symeonidi A."/>
            <person name="Balestrini R."/>
            <person name="Charron P."/>
            <person name="Duensing N."/>
            <person name="Frei-dit-Frey N."/>
            <person name="Gianinazzi-Pearson V."/>
            <person name="Gilbert B."/>
            <person name="Handa Y."/>
            <person name="Hijri M."/>
            <person name="Kaul R."/>
            <person name="Kawaguchi M."/>
            <person name="Krajinski F."/>
            <person name="Lammers P."/>
            <person name="Lapierre D."/>
            <person name="Masclaux F.G."/>
            <person name="Murat C."/>
            <person name="Morin E."/>
            <person name="Ndikumana S."/>
            <person name="Pagni M."/>
            <person name="Petitpierre D."/>
            <person name="Requena N."/>
            <person name="Rosikiewicz P."/>
            <person name="Riley R."/>
            <person name="Saito K."/>
            <person name="San Clemente H."/>
            <person name="Shapiro H."/>
            <person name="van Tuinen D."/>
            <person name="Becard G."/>
            <person name="Bonfante P."/>
            <person name="Paszkowski U."/>
            <person name="Shachar-Hill Y."/>
            <person name="Young J.P."/>
            <person name="Sanders I.R."/>
            <person name="Henrissat B."/>
            <person name="Rensing S.A."/>
            <person name="Grigoriev I.V."/>
            <person name="Corradi N."/>
            <person name="Roux C."/>
            <person name="Martin F."/>
        </authorList>
    </citation>
    <scope>NUCLEOTIDE SEQUENCE</scope>
    <source>
        <strain evidence="1">DAOM 197198</strain>
    </source>
</reference>
<dbReference type="AlphaFoldDB" id="U9TZR6"/>
<dbReference type="HOGENOM" id="CLU_2997590_0_0_1"/>
<proteinExistence type="predicted"/>
<protein>
    <submittedName>
        <fullName evidence="1">Uncharacterized protein</fullName>
    </submittedName>
</protein>
<gene>
    <name evidence="1" type="ORF">GLOINDRAFT_26601</name>
</gene>
<evidence type="ECO:0000313" key="1">
    <source>
        <dbReference type="EMBL" id="ESA12917.1"/>
    </source>
</evidence>
<dbReference type="EMBL" id="KI284419">
    <property type="protein sequence ID" value="ESA12917.1"/>
    <property type="molecule type" value="Genomic_DNA"/>
</dbReference>
<name>U9TZR6_RHIID</name>